<keyword evidence="3" id="KW-0732">Signal</keyword>
<feature type="chain" id="PRO_5002158417" description="Mid2 domain-containing protein" evidence="3">
    <location>
        <begin position="17"/>
        <end position="453"/>
    </location>
</feature>
<name>A0A0C2WSB1_SERVB</name>
<feature type="compositionally biased region" description="Low complexity" evidence="1">
    <location>
        <begin position="354"/>
        <end position="367"/>
    </location>
</feature>
<dbReference type="AlphaFoldDB" id="A0A0C2WSB1"/>
<keyword evidence="2" id="KW-1133">Transmembrane helix</keyword>
<keyword evidence="5" id="KW-1185">Reference proteome</keyword>
<dbReference type="Proteomes" id="UP000054097">
    <property type="component" value="Unassembled WGS sequence"/>
</dbReference>
<sequence length="453" mass="48234">MWLSLVLALSVHSAAALLLTGPASITACNVVEFGFSDGIPPYTFHPILGGVEQSALGTFNNNNTSYAIYIGTQSGIAMEFYATDSTQAISNTLSYTVQDGGVCSSSTSRASTYSTTPTETPSTYMSITTYNVSISAPTVAITSTSSSRLVNVTTHYETSTATTITGASGPFSSSNDTSSGIILTKSAILAIIGTLVGALLLAIGFCFWRWRRRRAIRGLQRRDQGTAVMNHANLNHSGALLTSSSPIANRTSHTGTPDMPNPLTHPNVLPSSKELRMRGAVYREQDLEDGSSISDASGPLSTANSTSIWPDASDVQQEGSSSQMPPRPHNQQSLQALIGRELENILQNPRHQDSPTSFTGTPSPFSSLNDVQSSVTSETEQSGNPFSEKPPLSLTIPHSHRDARSILPSATTPISRRDMEVLADLVAQRLIRDRTPVSPTHGHNPAIPPPSYS</sequence>
<evidence type="ECO:0000313" key="5">
    <source>
        <dbReference type="Proteomes" id="UP000054097"/>
    </source>
</evidence>
<feature type="region of interest" description="Disordered" evidence="1">
    <location>
        <begin position="239"/>
        <end position="271"/>
    </location>
</feature>
<accession>A0A0C2WSB1</accession>
<feature type="signal peptide" evidence="3">
    <location>
        <begin position="1"/>
        <end position="16"/>
    </location>
</feature>
<feature type="region of interest" description="Disordered" evidence="1">
    <location>
        <begin position="349"/>
        <end position="412"/>
    </location>
</feature>
<feature type="compositionally biased region" description="Polar residues" evidence="1">
    <location>
        <begin position="291"/>
        <end position="331"/>
    </location>
</feature>
<keyword evidence="2" id="KW-0812">Transmembrane</keyword>
<gene>
    <name evidence="4" type="ORF">M408DRAFT_329067</name>
</gene>
<proteinExistence type="predicted"/>
<keyword evidence="2" id="KW-0472">Membrane</keyword>
<evidence type="ECO:0000256" key="1">
    <source>
        <dbReference type="SAM" id="MobiDB-lite"/>
    </source>
</evidence>
<reference evidence="4 5" key="1">
    <citation type="submission" date="2014-04" db="EMBL/GenBank/DDBJ databases">
        <authorList>
            <consortium name="DOE Joint Genome Institute"/>
            <person name="Kuo A."/>
            <person name="Zuccaro A."/>
            <person name="Kohler A."/>
            <person name="Nagy L.G."/>
            <person name="Floudas D."/>
            <person name="Copeland A."/>
            <person name="Barry K.W."/>
            <person name="Cichocki N."/>
            <person name="Veneault-Fourrey C."/>
            <person name="LaButti K."/>
            <person name="Lindquist E.A."/>
            <person name="Lipzen A."/>
            <person name="Lundell T."/>
            <person name="Morin E."/>
            <person name="Murat C."/>
            <person name="Sun H."/>
            <person name="Tunlid A."/>
            <person name="Henrissat B."/>
            <person name="Grigoriev I.V."/>
            <person name="Hibbett D.S."/>
            <person name="Martin F."/>
            <person name="Nordberg H.P."/>
            <person name="Cantor M.N."/>
            <person name="Hua S.X."/>
        </authorList>
    </citation>
    <scope>NUCLEOTIDE SEQUENCE [LARGE SCALE GENOMIC DNA]</scope>
    <source>
        <strain evidence="4 5">MAFF 305830</strain>
    </source>
</reference>
<dbReference type="HOGENOM" id="CLU_721917_0_0_1"/>
<protein>
    <recommendedName>
        <fullName evidence="6">Mid2 domain-containing protein</fullName>
    </recommendedName>
</protein>
<dbReference type="OrthoDB" id="10668079at2759"/>
<feature type="region of interest" description="Disordered" evidence="1">
    <location>
        <begin position="433"/>
        <end position="453"/>
    </location>
</feature>
<feature type="region of interest" description="Disordered" evidence="1">
    <location>
        <begin position="284"/>
        <end position="331"/>
    </location>
</feature>
<feature type="compositionally biased region" description="Polar residues" evidence="1">
    <location>
        <begin position="239"/>
        <end position="255"/>
    </location>
</feature>
<feature type="compositionally biased region" description="Polar residues" evidence="1">
    <location>
        <begin position="368"/>
        <end position="385"/>
    </location>
</feature>
<organism evidence="4 5">
    <name type="scientific">Serendipita vermifera MAFF 305830</name>
    <dbReference type="NCBI Taxonomy" id="933852"/>
    <lineage>
        <taxon>Eukaryota</taxon>
        <taxon>Fungi</taxon>
        <taxon>Dikarya</taxon>
        <taxon>Basidiomycota</taxon>
        <taxon>Agaricomycotina</taxon>
        <taxon>Agaricomycetes</taxon>
        <taxon>Sebacinales</taxon>
        <taxon>Serendipitaceae</taxon>
        <taxon>Serendipita</taxon>
    </lineage>
</organism>
<dbReference type="EMBL" id="KN824290">
    <property type="protein sequence ID" value="KIM29038.1"/>
    <property type="molecule type" value="Genomic_DNA"/>
</dbReference>
<evidence type="ECO:0000313" key="4">
    <source>
        <dbReference type="EMBL" id="KIM29038.1"/>
    </source>
</evidence>
<feature type="transmembrane region" description="Helical" evidence="2">
    <location>
        <begin position="187"/>
        <end position="208"/>
    </location>
</feature>
<reference evidence="5" key="2">
    <citation type="submission" date="2015-01" db="EMBL/GenBank/DDBJ databases">
        <title>Evolutionary Origins and Diversification of the Mycorrhizal Mutualists.</title>
        <authorList>
            <consortium name="DOE Joint Genome Institute"/>
            <consortium name="Mycorrhizal Genomics Consortium"/>
            <person name="Kohler A."/>
            <person name="Kuo A."/>
            <person name="Nagy L.G."/>
            <person name="Floudas D."/>
            <person name="Copeland A."/>
            <person name="Barry K.W."/>
            <person name="Cichocki N."/>
            <person name="Veneault-Fourrey C."/>
            <person name="LaButti K."/>
            <person name="Lindquist E.A."/>
            <person name="Lipzen A."/>
            <person name="Lundell T."/>
            <person name="Morin E."/>
            <person name="Murat C."/>
            <person name="Riley R."/>
            <person name="Ohm R."/>
            <person name="Sun H."/>
            <person name="Tunlid A."/>
            <person name="Henrissat B."/>
            <person name="Grigoriev I.V."/>
            <person name="Hibbett D.S."/>
            <person name="Martin F."/>
        </authorList>
    </citation>
    <scope>NUCLEOTIDE SEQUENCE [LARGE SCALE GENOMIC DNA]</scope>
    <source>
        <strain evidence="5">MAFF 305830</strain>
    </source>
</reference>
<evidence type="ECO:0008006" key="6">
    <source>
        <dbReference type="Google" id="ProtNLM"/>
    </source>
</evidence>
<evidence type="ECO:0000256" key="2">
    <source>
        <dbReference type="SAM" id="Phobius"/>
    </source>
</evidence>
<evidence type="ECO:0000256" key="3">
    <source>
        <dbReference type="SAM" id="SignalP"/>
    </source>
</evidence>